<organism evidence="13 14">
    <name type="scientific">Merluccius polli</name>
    <name type="common">Benguela hake</name>
    <name type="synonym">Merluccius cadenati</name>
    <dbReference type="NCBI Taxonomy" id="89951"/>
    <lineage>
        <taxon>Eukaryota</taxon>
        <taxon>Metazoa</taxon>
        <taxon>Chordata</taxon>
        <taxon>Craniata</taxon>
        <taxon>Vertebrata</taxon>
        <taxon>Euteleostomi</taxon>
        <taxon>Actinopterygii</taxon>
        <taxon>Neopterygii</taxon>
        <taxon>Teleostei</taxon>
        <taxon>Neoteleostei</taxon>
        <taxon>Acanthomorphata</taxon>
        <taxon>Zeiogadaria</taxon>
        <taxon>Gadariae</taxon>
        <taxon>Gadiformes</taxon>
        <taxon>Gadoidei</taxon>
        <taxon>Merlucciidae</taxon>
        <taxon>Merluccius</taxon>
    </lineage>
</organism>
<feature type="region of interest" description="Disordered" evidence="11">
    <location>
        <begin position="1152"/>
        <end position="1183"/>
    </location>
</feature>
<comment type="caution">
    <text evidence="13">The sequence shown here is derived from an EMBL/GenBank/DDBJ whole genome shotgun (WGS) entry which is preliminary data.</text>
</comment>
<keyword evidence="3 9" id="KW-0863">Zinc-finger</keyword>
<keyword evidence="7" id="KW-0804">Transcription</keyword>
<dbReference type="InterPro" id="IPR003656">
    <property type="entry name" value="Znf_BED"/>
</dbReference>
<keyword evidence="10" id="KW-0175">Coiled coil</keyword>
<evidence type="ECO:0000256" key="6">
    <source>
        <dbReference type="ARBA" id="ARBA00023125"/>
    </source>
</evidence>
<dbReference type="PANTHER" id="PTHR46481:SF9">
    <property type="entry name" value="ZINC FINGER BED DOMAIN-CONTAINING PROTEIN 1-LIKE"/>
    <property type="match status" value="1"/>
</dbReference>
<feature type="domain" description="BED-type" evidence="12">
    <location>
        <begin position="1094"/>
        <end position="1149"/>
    </location>
</feature>
<feature type="region of interest" description="Disordered" evidence="11">
    <location>
        <begin position="53"/>
        <end position="89"/>
    </location>
</feature>
<keyword evidence="4" id="KW-0862">Zinc</keyword>
<evidence type="ECO:0000313" key="14">
    <source>
        <dbReference type="Proteomes" id="UP001174136"/>
    </source>
</evidence>
<evidence type="ECO:0000256" key="7">
    <source>
        <dbReference type="ARBA" id="ARBA00023163"/>
    </source>
</evidence>
<dbReference type="AlphaFoldDB" id="A0AA47NVS1"/>
<dbReference type="InterPro" id="IPR012337">
    <property type="entry name" value="RNaseH-like_sf"/>
</dbReference>
<keyword evidence="5" id="KW-0805">Transcription regulation</keyword>
<keyword evidence="8" id="KW-0539">Nucleus</keyword>
<reference evidence="13" key="1">
    <citation type="journal article" date="2023" name="Front. Mar. Sci.">
        <title>A new Merluccius polli reference genome to investigate the effects of global change in West African waters.</title>
        <authorList>
            <person name="Mateo J.L."/>
            <person name="Blanco-Fernandez C."/>
            <person name="Garcia-Vazquez E."/>
            <person name="Machado-Schiaffino G."/>
        </authorList>
    </citation>
    <scope>NUCLEOTIDE SEQUENCE</scope>
    <source>
        <strain evidence="13">C29</strain>
        <tissue evidence="13">Fin</tissue>
    </source>
</reference>
<dbReference type="EMBL" id="JAOPHQ010004843">
    <property type="protein sequence ID" value="KAK0137902.1"/>
    <property type="molecule type" value="Genomic_DNA"/>
</dbReference>
<dbReference type="SUPFAM" id="SSF140996">
    <property type="entry name" value="Hermes dimerisation domain"/>
    <property type="match status" value="1"/>
</dbReference>
<dbReference type="Pfam" id="PF05699">
    <property type="entry name" value="Dimer_Tnp_hAT"/>
    <property type="match status" value="1"/>
</dbReference>
<dbReference type="SUPFAM" id="SSF57667">
    <property type="entry name" value="beta-beta-alpha zinc fingers"/>
    <property type="match status" value="1"/>
</dbReference>
<gene>
    <name evidence="13" type="primary">ZBED1_139</name>
    <name evidence="13" type="ORF">N1851_025870</name>
</gene>
<proteinExistence type="predicted"/>
<evidence type="ECO:0000256" key="4">
    <source>
        <dbReference type="ARBA" id="ARBA00022833"/>
    </source>
</evidence>
<evidence type="ECO:0000256" key="8">
    <source>
        <dbReference type="ARBA" id="ARBA00023242"/>
    </source>
</evidence>
<dbReference type="GO" id="GO:0008270">
    <property type="term" value="F:zinc ion binding"/>
    <property type="evidence" value="ECO:0007669"/>
    <property type="project" value="UniProtKB-KW"/>
</dbReference>
<dbReference type="InterPro" id="IPR052035">
    <property type="entry name" value="ZnF_BED_domain_contain"/>
</dbReference>
<dbReference type="Pfam" id="PF02892">
    <property type="entry name" value="zf-BED"/>
    <property type="match status" value="1"/>
</dbReference>
<feature type="compositionally biased region" description="Polar residues" evidence="11">
    <location>
        <begin position="1043"/>
        <end position="1054"/>
    </location>
</feature>
<name>A0AA47NVS1_MERPO</name>
<evidence type="ECO:0000259" key="12">
    <source>
        <dbReference type="PROSITE" id="PS50808"/>
    </source>
</evidence>
<accession>A0AA47NVS1</accession>
<dbReference type="Proteomes" id="UP001174136">
    <property type="component" value="Unassembled WGS sequence"/>
</dbReference>
<dbReference type="InterPro" id="IPR036236">
    <property type="entry name" value="Znf_C2H2_sf"/>
</dbReference>
<dbReference type="PANTHER" id="PTHR46481">
    <property type="entry name" value="ZINC FINGER BED DOMAIN-CONTAINING PROTEIN 4"/>
    <property type="match status" value="1"/>
</dbReference>
<keyword evidence="14" id="KW-1185">Reference proteome</keyword>
<evidence type="ECO:0000256" key="10">
    <source>
        <dbReference type="SAM" id="Coils"/>
    </source>
</evidence>
<evidence type="ECO:0000256" key="5">
    <source>
        <dbReference type="ARBA" id="ARBA00023015"/>
    </source>
</evidence>
<evidence type="ECO:0000256" key="3">
    <source>
        <dbReference type="ARBA" id="ARBA00022771"/>
    </source>
</evidence>
<dbReference type="SMART" id="SM00614">
    <property type="entry name" value="ZnF_BED"/>
    <property type="match status" value="1"/>
</dbReference>
<dbReference type="PROSITE" id="PS50808">
    <property type="entry name" value="ZF_BED"/>
    <property type="match status" value="1"/>
</dbReference>
<evidence type="ECO:0000256" key="2">
    <source>
        <dbReference type="ARBA" id="ARBA00022723"/>
    </source>
</evidence>
<dbReference type="InterPro" id="IPR008906">
    <property type="entry name" value="HATC_C_dom"/>
</dbReference>
<evidence type="ECO:0000256" key="1">
    <source>
        <dbReference type="ARBA" id="ARBA00004123"/>
    </source>
</evidence>
<keyword evidence="6" id="KW-0238">DNA-binding</keyword>
<evidence type="ECO:0000256" key="11">
    <source>
        <dbReference type="SAM" id="MobiDB-lite"/>
    </source>
</evidence>
<protein>
    <submittedName>
        <fullName evidence="13">Rootletin</fullName>
    </submittedName>
</protein>
<feature type="compositionally biased region" description="Low complexity" evidence="11">
    <location>
        <begin position="1156"/>
        <end position="1167"/>
    </location>
</feature>
<feature type="coiled-coil region" evidence="10">
    <location>
        <begin position="171"/>
        <end position="693"/>
    </location>
</feature>
<dbReference type="SUPFAM" id="SSF53098">
    <property type="entry name" value="Ribonuclease H-like"/>
    <property type="match status" value="1"/>
</dbReference>
<dbReference type="GO" id="GO:0005634">
    <property type="term" value="C:nucleus"/>
    <property type="evidence" value="ECO:0007669"/>
    <property type="project" value="UniProtKB-SubCell"/>
</dbReference>
<sequence>MCRVLTEKYSSPAIQVLLRKATILDPRYHGTMEEAQALDDVKHQFVQELLDLKEPVGSGEGTSGESCSTAAARGNADEPPAPTKKTRLSDLQNRRAHLTGHSQAAVPKRVQADAELTKFLQEDTFDASSDPLMWWRDNQRRYPLMAKLAQKCAYVQQAPARRECLAQLAFSRKLQGSLEELAASKREVESQATALQRAAMEREELTKTRASLEVQLSSAERKTCTLTQDLAALRVEKESLAAAVFQSQELASSLEEEQKRLEEENHGLLQAKEALMREVGRLQVEAQRQVLQAGQERENLEDQLVQMQRSHQLTLSSRDQMHREQLTELERQHAALQHAALQAQKERAEQELRRQGEELRQEISRMQEDCKQSLLHAETQKQQALLQKEAEKVVLAERLAGLQQDLVAAGLDLQRTRRETQSRLEQDKNSMAVLQGELQQMQTRFQESLSTQENEKLCLTEQIRALNQQRDQIHQEVQVSRRQLQQAEEQRDAACKELVDAQRQLHESRQDRDDRRKEALELTRLLGDETREREALHASNQELRTTFKRAESDNNSLRRAGEEKEQRVSVLEECSRSLQEEVTSLRSAMRQLETSRMQARRELQTLRRQVKVLEGEGRQQKEELQEVHGRLAQEEQKEEEARREAFILKQRVLECEAGKEAALNQSAVFQRRVSDLEEAQRQSRESIQEKEASLLDAERRQCEAGQQLERAVEAAKTQVWELSLALSQAQGQAQGLEDRLGLAETARRETELKLRALWSAVRRGLEVGGRTGLSYSLGARRRSPSPWRTYPPVKGGDMATGSPGSSPPCAEEQEVDVEGVEGVLRALHQELRDTQRDGKEARSQTTSLALRLKELQTSQEKSAAQLLQLGAALNDCEEGKRELSEQLRRAQNSLARQEEAWHQAQQEKRSLGEEVTELRAGLQKAEAECRTLRERLQASEAEAAAEHQRLREAREVAESRVAQLELAQRSATAEWQRAQLRAAELDTQLGALQERLAEQREELAASEDRGAVLRVDEERLAAALARAEQQEAGLREELRRASGSLSSNRRSTGALQEEVGQLQRALAASQDDRRVLQKTVKMAERQPLVEKKGKTNSVVWKHFGFEESDSEQKKILCKICHATVSAPQANTTNLFNHLKSAHRVIHDQAMKEKMKSSSTPATATQSSIKETLYNATPYPPSSRRHEEITDAIAYMIAKDMCPICTVSDPGFNKLINTLDKRYVLPSRHHFSRIALPALYDECRGKVAREVSTALYFATTTDLWSSRTMETYKPHATLHRR</sequence>
<evidence type="ECO:0000313" key="13">
    <source>
        <dbReference type="EMBL" id="KAK0137902.1"/>
    </source>
</evidence>
<dbReference type="GO" id="GO:0046983">
    <property type="term" value="F:protein dimerization activity"/>
    <property type="evidence" value="ECO:0007669"/>
    <property type="project" value="InterPro"/>
</dbReference>
<feature type="region of interest" description="Disordered" evidence="11">
    <location>
        <begin position="1031"/>
        <end position="1057"/>
    </location>
</feature>
<comment type="subcellular location">
    <subcellularLocation>
        <location evidence="1">Nucleus</location>
    </subcellularLocation>
</comment>
<keyword evidence="2" id="KW-0479">Metal-binding</keyword>
<evidence type="ECO:0000256" key="9">
    <source>
        <dbReference type="PROSITE-ProRule" id="PRU00027"/>
    </source>
</evidence>
<dbReference type="GO" id="GO:0003677">
    <property type="term" value="F:DNA binding"/>
    <property type="evidence" value="ECO:0007669"/>
    <property type="project" value="UniProtKB-KW"/>
</dbReference>